<dbReference type="Proteomes" id="UP000055048">
    <property type="component" value="Unassembled WGS sequence"/>
</dbReference>
<keyword evidence="1" id="KW-0472">Membrane</keyword>
<dbReference type="OrthoDB" id="5928077at2759"/>
<organism evidence="2 3">
    <name type="scientific">Trichinella murrelli</name>
    <dbReference type="NCBI Taxonomy" id="144512"/>
    <lineage>
        <taxon>Eukaryota</taxon>
        <taxon>Metazoa</taxon>
        <taxon>Ecdysozoa</taxon>
        <taxon>Nematoda</taxon>
        <taxon>Enoplea</taxon>
        <taxon>Dorylaimia</taxon>
        <taxon>Trichinellida</taxon>
        <taxon>Trichinellidae</taxon>
        <taxon>Trichinella</taxon>
    </lineage>
</organism>
<proteinExistence type="predicted"/>
<evidence type="ECO:0000313" key="3">
    <source>
        <dbReference type="Proteomes" id="UP000055048"/>
    </source>
</evidence>
<sequence>MSRGVSWSPIIPVLYSPCISCKSHLVLLCGYSNQILNCLEHFPFASMNLELQHKMVVNVSIPLSDWSLFFICSYHVCICETLGIGNFHAVFSRRLFVIVAVVNLSFDVLALSLVLPTLLLIVELETTNLDN</sequence>
<comment type="caution">
    <text evidence="2">The sequence shown here is derived from an EMBL/GenBank/DDBJ whole genome shotgun (WGS) entry which is preliminary data.</text>
</comment>
<evidence type="ECO:0000313" key="2">
    <source>
        <dbReference type="EMBL" id="KRX40910.1"/>
    </source>
</evidence>
<gene>
    <name evidence="2" type="ORF">T05_13553</name>
</gene>
<name>A0A0V0TPV7_9BILA</name>
<keyword evidence="1" id="KW-1133">Transmembrane helix</keyword>
<keyword evidence="1" id="KW-0812">Transmembrane</keyword>
<protein>
    <submittedName>
        <fullName evidence="2">Uncharacterized protein</fullName>
    </submittedName>
</protein>
<accession>A0A0V0TPV7</accession>
<dbReference type="EMBL" id="JYDJ01000185">
    <property type="protein sequence ID" value="KRX40910.1"/>
    <property type="molecule type" value="Genomic_DNA"/>
</dbReference>
<feature type="transmembrane region" description="Helical" evidence="1">
    <location>
        <begin position="66"/>
        <end position="83"/>
    </location>
</feature>
<reference evidence="2 3" key="1">
    <citation type="submission" date="2015-01" db="EMBL/GenBank/DDBJ databases">
        <title>Evolution of Trichinella species and genotypes.</title>
        <authorList>
            <person name="Korhonen P.K."/>
            <person name="Edoardo P."/>
            <person name="Giuseppe L.R."/>
            <person name="Gasser R.B."/>
        </authorList>
    </citation>
    <scope>NUCLEOTIDE SEQUENCE [LARGE SCALE GENOMIC DNA]</scope>
    <source>
        <strain evidence="2">ISS417</strain>
    </source>
</reference>
<feature type="transmembrane region" description="Helical" evidence="1">
    <location>
        <begin position="95"/>
        <end position="122"/>
    </location>
</feature>
<evidence type="ECO:0000256" key="1">
    <source>
        <dbReference type="SAM" id="Phobius"/>
    </source>
</evidence>
<keyword evidence="3" id="KW-1185">Reference proteome</keyword>
<dbReference type="AlphaFoldDB" id="A0A0V0TPV7"/>